<evidence type="ECO:0000313" key="2">
    <source>
        <dbReference type="EMBL" id="KAH7233442.1"/>
    </source>
</evidence>
<comment type="caution">
    <text evidence="2">The sequence shown here is derived from an EMBL/GenBank/DDBJ whole genome shotgun (WGS) entry which is preliminary data.</text>
</comment>
<feature type="region of interest" description="Disordered" evidence="1">
    <location>
        <begin position="16"/>
        <end position="44"/>
    </location>
</feature>
<dbReference type="OrthoDB" id="5101596at2759"/>
<dbReference type="EMBL" id="JAGPXF010000008">
    <property type="protein sequence ID" value="KAH7233442.1"/>
    <property type="molecule type" value="Genomic_DNA"/>
</dbReference>
<dbReference type="Proteomes" id="UP000813427">
    <property type="component" value="Unassembled WGS sequence"/>
</dbReference>
<evidence type="ECO:0000313" key="3">
    <source>
        <dbReference type="Proteomes" id="UP000813427"/>
    </source>
</evidence>
<feature type="compositionally biased region" description="Basic and acidic residues" evidence="1">
    <location>
        <begin position="23"/>
        <end position="39"/>
    </location>
</feature>
<organism evidence="2 3">
    <name type="scientific">Fusarium tricinctum</name>
    <dbReference type="NCBI Taxonomy" id="61284"/>
    <lineage>
        <taxon>Eukaryota</taxon>
        <taxon>Fungi</taxon>
        <taxon>Dikarya</taxon>
        <taxon>Ascomycota</taxon>
        <taxon>Pezizomycotina</taxon>
        <taxon>Sordariomycetes</taxon>
        <taxon>Hypocreomycetidae</taxon>
        <taxon>Hypocreales</taxon>
        <taxon>Nectriaceae</taxon>
        <taxon>Fusarium</taxon>
        <taxon>Fusarium tricinctum species complex</taxon>
    </lineage>
</organism>
<evidence type="ECO:0000256" key="1">
    <source>
        <dbReference type="SAM" id="MobiDB-lite"/>
    </source>
</evidence>
<proteinExistence type="predicted"/>
<name>A0A8K0RMC0_9HYPO</name>
<sequence>MAAAQAHYENAKSQWLQAAKEAQSQKDEAKSAYDSEKSDGLTNDPFTQWVAMNYPAFGAAYNNYQAAEAKYEAAFANVDGPGQREWQQKKKQELGPLLAKGGDESQFIIYTGEE</sequence>
<reference evidence="2" key="1">
    <citation type="journal article" date="2021" name="Nat. Commun.">
        <title>Genetic determinants of endophytism in the Arabidopsis root mycobiome.</title>
        <authorList>
            <person name="Mesny F."/>
            <person name="Miyauchi S."/>
            <person name="Thiergart T."/>
            <person name="Pickel B."/>
            <person name="Atanasova L."/>
            <person name="Karlsson M."/>
            <person name="Huettel B."/>
            <person name="Barry K.W."/>
            <person name="Haridas S."/>
            <person name="Chen C."/>
            <person name="Bauer D."/>
            <person name="Andreopoulos W."/>
            <person name="Pangilinan J."/>
            <person name="LaButti K."/>
            <person name="Riley R."/>
            <person name="Lipzen A."/>
            <person name="Clum A."/>
            <person name="Drula E."/>
            <person name="Henrissat B."/>
            <person name="Kohler A."/>
            <person name="Grigoriev I.V."/>
            <person name="Martin F.M."/>
            <person name="Hacquard S."/>
        </authorList>
    </citation>
    <scope>NUCLEOTIDE SEQUENCE</scope>
    <source>
        <strain evidence="2">MPI-SDFR-AT-0068</strain>
    </source>
</reference>
<dbReference type="AlphaFoldDB" id="A0A8K0RMC0"/>
<protein>
    <submittedName>
        <fullName evidence="2">Uncharacterized protein</fullName>
    </submittedName>
</protein>
<gene>
    <name evidence="2" type="ORF">BKA59DRAFT_560233</name>
</gene>
<keyword evidence="3" id="KW-1185">Reference proteome</keyword>
<accession>A0A8K0RMC0</accession>